<dbReference type="STRING" id="511995.CFPG_051"/>
<dbReference type="AlphaFoldDB" id="B6YQ42"/>
<keyword evidence="3" id="KW-1185">Reference proteome</keyword>
<dbReference type="Pfam" id="PF03993">
    <property type="entry name" value="DUF349"/>
    <property type="match status" value="5"/>
</dbReference>
<sequence length="646" mass="75648">MAICCTCFKLAYILRVLCEVNTLNKDTMDEGNYAISTIKNVGKSIIEIGQENSIEKFSMAISKLNKKEEIVEQLALVIEQPVDNFVRNKVEILKQAFYKLKKIEAEASIKVFMMAGNGTEMAGNGTEEFQKEKDTIEEKLRELLVRFRDKKKRLAVGIKKDKKQDLVDGRNIIEGIKRLIADQDKQRNFREIFDEFKELQYQWKEIARVPQNFTNALWKEYRYFSNQFYDLVKLNDVMRDYDFKKNLELKQELCAAVEHLDREPDVISAFHQMHRFYHKWKEIGPVARECRKDVWECFKRAMSVINQKYQQHFEKLKECEQKKLKEKTVLCEEVENIDYSVLVSFKEWDKQTKCVLEIQNKWKSIGFVRRQHIRQLLDRFNVACDNFFRAKNSFLEGMNATLSANLKKKEALCIEAESLKDSQAWKETTDKLIALQKEWRSVGSVAHKHSKEIWVRFVDACDCFFERKNAYFLSRRKEEVVNLKNKKEIISNIQTIDVSLPIGEVLTLFREHIMHFNNVGFVPFGEKRKIYDKYCEAIDSFFERLKASKSEKELQSYGSDLNTILAVSTGGSTKNKSLGELDQLIRKHSRIKNDIQTYENNIGFVSASSKKGDTLIREIQNKIVNLKSSLTLIEEKIGIIDRRVGS</sequence>
<evidence type="ECO:0000313" key="2">
    <source>
        <dbReference type="EMBL" id="BAG83314.1"/>
    </source>
</evidence>
<dbReference type="eggNOG" id="COG5107">
    <property type="taxonomic scope" value="Bacteria"/>
</dbReference>
<accession>B6YQ42</accession>
<dbReference type="Proteomes" id="UP000000723">
    <property type="component" value="Chromosome"/>
</dbReference>
<evidence type="ECO:0008006" key="4">
    <source>
        <dbReference type="Google" id="ProtNLM"/>
    </source>
</evidence>
<evidence type="ECO:0000313" key="3">
    <source>
        <dbReference type="Proteomes" id="UP000000723"/>
    </source>
</evidence>
<reference evidence="3" key="1">
    <citation type="journal article" date="2008" name="Science">
        <title>Genome of an endosymbiont coupling N2 fixation to cellulolysis within RT protist cells in termite gut.</title>
        <authorList>
            <person name="Hongoh Y."/>
            <person name="Sharma V.K."/>
            <person name="Prakash T."/>
            <person name="Noda S."/>
            <person name="Toh H."/>
            <person name="Taylor T.D."/>
            <person name="Kudo T."/>
            <person name="Sakaki Y."/>
            <person name="Toyoda A."/>
            <person name="Hattori M."/>
            <person name="Ohkuma M."/>
        </authorList>
    </citation>
    <scope>NUCLEOTIDE SEQUENCE [LARGE SCALE GENOMIC DNA]</scope>
</reference>
<gene>
    <name evidence="2" type="ordered locus">CFPG_051</name>
</gene>
<dbReference type="KEGG" id="aps:CFPG_051"/>
<dbReference type="InterPro" id="IPR007139">
    <property type="entry name" value="DUF349"/>
</dbReference>
<evidence type="ECO:0000256" key="1">
    <source>
        <dbReference type="SAM" id="Coils"/>
    </source>
</evidence>
<name>B6YQ42_AZOPC</name>
<keyword evidence="1" id="KW-0175">Coiled coil</keyword>
<proteinExistence type="predicted"/>
<dbReference type="HOGENOM" id="CLU_019817_0_0_10"/>
<feature type="coiled-coil region" evidence="1">
    <location>
        <begin position="581"/>
        <end position="636"/>
    </location>
</feature>
<organism evidence="2 3">
    <name type="scientific">Azobacteroides pseudotrichonymphae genomovar. CFP2</name>
    <dbReference type="NCBI Taxonomy" id="511995"/>
    <lineage>
        <taxon>Bacteria</taxon>
        <taxon>Pseudomonadati</taxon>
        <taxon>Bacteroidota</taxon>
        <taxon>Bacteroidia</taxon>
        <taxon>Bacteroidales</taxon>
        <taxon>Candidatus Azobacteroides</taxon>
    </lineage>
</organism>
<feature type="coiled-coil region" evidence="1">
    <location>
        <begin position="126"/>
        <end position="153"/>
    </location>
</feature>
<dbReference type="EMBL" id="AP010656">
    <property type="protein sequence ID" value="BAG83314.1"/>
    <property type="molecule type" value="Genomic_DNA"/>
</dbReference>
<protein>
    <recommendedName>
        <fullName evidence="4">DUF349 domain-containing protein</fullName>
    </recommendedName>
</protein>